<feature type="region of interest" description="Disordered" evidence="1">
    <location>
        <begin position="307"/>
        <end position="326"/>
    </location>
</feature>
<feature type="region of interest" description="Disordered" evidence="1">
    <location>
        <begin position="341"/>
        <end position="401"/>
    </location>
</feature>
<gene>
    <name evidence="2" type="ORF">D0862_04747</name>
</gene>
<dbReference type="Proteomes" id="UP000281468">
    <property type="component" value="Unassembled WGS sequence"/>
</dbReference>
<feature type="compositionally biased region" description="Low complexity" evidence="1">
    <location>
        <begin position="660"/>
        <end position="669"/>
    </location>
</feature>
<feature type="region of interest" description="Disordered" evidence="1">
    <location>
        <begin position="195"/>
        <end position="251"/>
    </location>
</feature>
<reference evidence="2 3" key="1">
    <citation type="journal article" date="2018" name="BMC Genomics">
        <title>Genomic evidence for intraspecific hybridization in a clonal and extremely halotolerant yeast.</title>
        <authorList>
            <person name="Gostincar C."/>
            <person name="Stajich J.E."/>
            <person name="Zupancic J."/>
            <person name="Zalar P."/>
            <person name="Gunde-Cimerman N."/>
        </authorList>
    </citation>
    <scope>NUCLEOTIDE SEQUENCE [LARGE SCALE GENOMIC DNA]</scope>
    <source>
        <strain evidence="2 3">EXF-171</strain>
    </source>
</reference>
<evidence type="ECO:0000313" key="3">
    <source>
        <dbReference type="Proteomes" id="UP000281468"/>
    </source>
</evidence>
<feature type="region of interest" description="Disordered" evidence="1">
    <location>
        <begin position="509"/>
        <end position="528"/>
    </location>
</feature>
<feature type="compositionally biased region" description="Basic residues" evidence="1">
    <location>
        <begin position="730"/>
        <end position="739"/>
    </location>
</feature>
<feature type="compositionally biased region" description="Gly residues" evidence="1">
    <location>
        <begin position="849"/>
        <end position="860"/>
    </location>
</feature>
<accession>A0A3M7GYM5</accession>
<evidence type="ECO:0000313" key="2">
    <source>
        <dbReference type="EMBL" id="RMZ06103.1"/>
    </source>
</evidence>
<comment type="caution">
    <text evidence="2">The sequence shown here is derived from an EMBL/GenBank/DDBJ whole genome shotgun (WGS) entry which is preliminary data.</text>
</comment>
<feature type="region of interest" description="Disordered" evidence="1">
    <location>
        <begin position="569"/>
        <end position="752"/>
    </location>
</feature>
<proteinExistence type="predicted"/>
<sequence>MDRLNSPAYGPAQQSTHNRATTEERQSFDSQRIRLRKKRSYNNAGVRNASQPLPATAWPQNTNAREPGDNERARGGTLRNVVRRIFGRRSKEFDSQPPIRASPPRHGYHRSEPPALSIRKNANQHASEEDNSTIPHRTLSAPVHHLIPQPNLDRQRSPYAVEFPHSARLKPLNLANPFTAPGSQLRRRKTLPSLLIPDNEAPPQTANDARAASPDPHQPVSHPGTEHDAISPARRGSGPHGNPSQNSRRKCRSVGDLKLFQRTSAAVPAVEQTSPLRKKKNEDLRIWRDSIQVYNDDDRVLRASGFTSAMFPPLPPPPPVEEEEGRRAAGEVHGVDGEEKWLPTPVAEPFPAARGSPGRNAMKMAGEGFTGGLPRGQANGTAGLGSQDEQEGTTTQQQQEEEEIAFDLEDRVARLEAGLRHFQLSLQRMTTTTTTTNDRSRTISSGPVVGDQMVRTTPPSSRNRRRRRRDGGTMRGGDGVDFARTPSMLADTLAADFLSASLHHQHNLNGSPAGYDADDHLHRFPSSSSPLQYYYRQQSVHDPPRPETPQTPIRDSVAFPHYRGNCWPSARPSMPPFPRRASAATTTTKEDHREAEVEEEENFPFPAQSASFSLGGCERMGDFPSGIVSPGFPVDSPSEPPPPTSDGPWNRKRRKESAGFHFPFSSSSFPEKRQEEEEERDEVRRLRREQEQERDQNQDHHQDWGLEQYPGSHQSPPSPRQQQQQQQQQQHHHQHHQQHTFKSLYEMLSDERSARRNLEAQLKGLRREIRDLHLQVSSSSSSGVVDASAAAAVSSDSRSRMLGHPSKAAIREGGEGIEGEEGSAGRFQDFLPSQLRRRSDFAANVPGSSGSGGGGGGGGAPRSRGAGDSGLHTAYLSHLSSQQAAGSHGVGGTISRFSGSESEAGIGGGAEMPRMASYGEQGVRTDDEDEDELTTPLEAYQTPREEASRFRFHGGVGAF</sequence>
<dbReference type="AlphaFoldDB" id="A0A3M7GYM5"/>
<feature type="compositionally biased region" description="Basic and acidic residues" evidence="1">
    <location>
        <begin position="670"/>
        <end position="704"/>
    </location>
</feature>
<protein>
    <submittedName>
        <fullName evidence="2">Uncharacterized protein</fullName>
    </submittedName>
</protein>
<evidence type="ECO:0000256" key="1">
    <source>
        <dbReference type="SAM" id="MobiDB-lite"/>
    </source>
</evidence>
<organism evidence="2 3">
    <name type="scientific">Hortaea werneckii</name>
    <name type="common">Black yeast</name>
    <name type="synonym">Cladosporium werneckii</name>
    <dbReference type="NCBI Taxonomy" id="91943"/>
    <lineage>
        <taxon>Eukaryota</taxon>
        <taxon>Fungi</taxon>
        <taxon>Dikarya</taxon>
        <taxon>Ascomycota</taxon>
        <taxon>Pezizomycotina</taxon>
        <taxon>Dothideomycetes</taxon>
        <taxon>Dothideomycetidae</taxon>
        <taxon>Mycosphaerellales</taxon>
        <taxon>Teratosphaeriaceae</taxon>
        <taxon>Hortaea</taxon>
    </lineage>
</organism>
<feature type="region of interest" description="Disordered" evidence="1">
    <location>
        <begin position="841"/>
        <end position="948"/>
    </location>
</feature>
<name>A0A3M7GYM5_HORWE</name>
<dbReference type="EMBL" id="QWIQ01000117">
    <property type="protein sequence ID" value="RMZ06103.1"/>
    <property type="molecule type" value="Genomic_DNA"/>
</dbReference>
<feature type="compositionally biased region" description="Low complexity" evidence="1">
    <location>
        <begin position="861"/>
        <end position="870"/>
    </location>
</feature>
<feature type="region of interest" description="Disordered" evidence="1">
    <location>
        <begin position="1"/>
        <end position="113"/>
    </location>
</feature>
<feature type="region of interest" description="Disordered" evidence="1">
    <location>
        <begin position="430"/>
        <end position="480"/>
    </location>
</feature>
<feature type="compositionally biased region" description="Polar residues" evidence="1">
    <location>
        <begin position="41"/>
        <end position="64"/>
    </location>
</feature>